<reference evidence="2 3" key="1">
    <citation type="journal article" date="2007" name="Nature">
        <title>Evolution of genes and genomes on the Drosophila phylogeny.</title>
        <authorList>
            <consortium name="Drosophila 12 Genomes Consortium"/>
            <person name="Clark A.G."/>
            <person name="Eisen M.B."/>
            <person name="Smith D.R."/>
            <person name="Bergman C.M."/>
            <person name="Oliver B."/>
            <person name="Markow T.A."/>
            <person name="Kaufman T.C."/>
            <person name="Kellis M."/>
            <person name="Gelbart W."/>
            <person name="Iyer V.N."/>
            <person name="Pollard D.A."/>
            <person name="Sackton T.B."/>
            <person name="Larracuente A.M."/>
            <person name="Singh N.D."/>
            <person name="Abad J.P."/>
            <person name="Abt D.N."/>
            <person name="Adryan B."/>
            <person name="Aguade M."/>
            <person name="Akashi H."/>
            <person name="Anderson W.W."/>
            <person name="Aquadro C.F."/>
            <person name="Ardell D.H."/>
            <person name="Arguello R."/>
            <person name="Artieri C.G."/>
            <person name="Barbash D.A."/>
            <person name="Barker D."/>
            <person name="Barsanti P."/>
            <person name="Batterham P."/>
            <person name="Batzoglou S."/>
            <person name="Begun D."/>
            <person name="Bhutkar A."/>
            <person name="Blanco E."/>
            <person name="Bosak S.A."/>
            <person name="Bradley R.K."/>
            <person name="Brand A.D."/>
            <person name="Brent M.R."/>
            <person name="Brooks A.N."/>
            <person name="Brown R.H."/>
            <person name="Butlin R.K."/>
            <person name="Caggese C."/>
            <person name="Calvi B.R."/>
            <person name="Bernardo de Carvalho A."/>
            <person name="Caspi A."/>
            <person name="Castrezana S."/>
            <person name="Celniker S.E."/>
            <person name="Chang J.L."/>
            <person name="Chapple C."/>
            <person name="Chatterji S."/>
            <person name="Chinwalla A."/>
            <person name="Civetta A."/>
            <person name="Clifton S.W."/>
            <person name="Comeron J.M."/>
            <person name="Costello J.C."/>
            <person name="Coyne J.A."/>
            <person name="Daub J."/>
            <person name="David R.G."/>
            <person name="Delcher A.L."/>
            <person name="Delehaunty K."/>
            <person name="Do C.B."/>
            <person name="Ebling H."/>
            <person name="Edwards K."/>
            <person name="Eickbush T."/>
            <person name="Evans J.D."/>
            <person name="Filipski A."/>
            <person name="Findeiss S."/>
            <person name="Freyhult E."/>
            <person name="Fulton L."/>
            <person name="Fulton R."/>
            <person name="Garcia A.C."/>
            <person name="Gardiner A."/>
            <person name="Garfield D.A."/>
            <person name="Garvin B.E."/>
            <person name="Gibson G."/>
            <person name="Gilbert D."/>
            <person name="Gnerre S."/>
            <person name="Godfrey J."/>
            <person name="Good R."/>
            <person name="Gotea V."/>
            <person name="Gravely B."/>
            <person name="Greenberg A.J."/>
            <person name="Griffiths-Jones S."/>
            <person name="Gross S."/>
            <person name="Guigo R."/>
            <person name="Gustafson E.A."/>
            <person name="Haerty W."/>
            <person name="Hahn M.W."/>
            <person name="Halligan D.L."/>
            <person name="Halpern A.L."/>
            <person name="Halter G.M."/>
            <person name="Han M.V."/>
            <person name="Heger A."/>
            <person name="Hillier L."/>
            <person name="Hinrichs A.S."/>
            <person name="Holmes I."/>
            <person name="Hoskins R.A."/>
            <person name="Hubisz M.J."/>
            <person name="Hultmark D."/>
            <person name="Huntley M.A."/>
            <person name="Jaffe D.B."/>
            <person name="Jagadeeshan S."/>
            <person name="Jeck W.R."/>
            <person name="Johnson J."/>
            <person name="Jones C.D."/>
            <person name="Jordan W.C."/>
            <person name="Karpen G.H."/>
            <person name="Kataoka E."/>
            <person name="Keightley P.D."/>
            <person name="Kheradpour P."/>
            <person name="Kirkness E.F."/>
            <person name="Koerich L.B."/>
            <person name="Kristiansen K."/>
            <person name="Kudrna D."/>
            <person name="Kulathinal R.J."/>
            <person name="Kumar S."/>
            <person name="Kwok R."/>
            <person name="Lander E."/>
            <person name="Langley C.H."/>
            <person name="Lapoint R."/>
            <person name="Lazzaro B.P."/>
            <person name="Lee S.J."/>
            <person name="Levesque L."/>
            <person name="Li R."/>
            <person name="Lin C.F."/>
            <person name="Lin M.F."/>
            <person name="Lindblad-Toh K."/>
            <person name="Llopart A."/>
            <person name="Long M."/>
            <person name="Low L."/>
            <person name="Lozovsky E."/>
            <person name="Lu J."/>
            <person name="Luo M."/>
            <person name="Machado C.A."/>
            <person name="Makalowski W."/>
            <person name="Marzo M."/>
            <person name="Matsuda M."/>
            <person name="Matzkin L."/>
            <person name="McAllister B."/>
            <person name="McBride C.S."/>
            <person name="McKernan B."/>
            <person name="McKernan K."/>
            <person name="Mendez-Lago M."/>
            <person name="Minx P."/>
            <person name="Mollenhauer M.U."/>
            <person name="Montooth K."/>
            <person name="Mount S.M."/>
            <person name="Mu X."/>
            <person name="Myers E."/>
            <person name="Negre B."/>
            <person name="Newfeld S."/>
            <person name="Nielsen R."/>
            <person name="Noor M.A."/>
            <person name="O'Grady P."/>
            <person name="Pachter L."/>
            <person name="Papaceit M."/>
            <person name="Parisi M.J."/>
            <person name="Parisi M."/>
            <person name="Parts L."/>
            <person name="Pedersen J.S."/>
            <person name="Pesole G."/>
            <person name="Phillippy A.M."/>
            <person name="Ponting C.P."/>
            <person name="Pop M."/>
            <person name="Porcelli D."/>
            <person name="Powell J.R."/>
            <person name="Prohaska S."/>
            <person name="Pruitt K."/>
            <person name="Puig M."/>
            <person name="Quesneville H."/>
            <person name="Ram K.R."/>
            <person name="Rand D."/>
            <person name="Rasmussen M.D."/>
            <person name="Reed L.K."/>
            <person name="Reenan R."/>
            <person name="Reily A."/>
            <person name="Remington K.A."/>
            <person name="Rieger T.T."/>
            <person name="Ritchie M.G."/>
            <person name="Robin C."/>
            <person name="Rogers Y.H."/>
            <person name="Rohde C."/>
            <person name="Rozas J."/>
            <person name="Rubenfield M.J."/>
            <person name="Ruiz A."/>
            <person name="Russo S."/>
            <person name="Salzberg S.L."/>
            <person name="Sanchez-Gracia A."/>
            <person name="Saranga D.J."/>
            <person name="Sato H."/>
            <person name="Schaeffer S.W."/>
            <person name="Schatz M.C."/>
            <person name="Schlenke T."/>
            <person name="Schwartz R."/>
            <person name="Segarra C."/>
            <person name="Singh R.S."/>
            <person name="Sirot L."/>
            <person name="Sirota M."/>
            <person name="Sisneros N.B."/>
            <person name="Smith C.D."/>
            <person name="Smith T.F."/>
            <person name="Spieth J."/>
            <person name="Stage D.E."/>
            <person name="Stark A."/>
            <person name="Stephan W."/>
            <person name="Strausberg R.L."/>
            <person name="Strempel S."/>
            <person name="Sturgill D."/>
            <person name="Sutton G."/>
            <person name="Sutton G.G."/>
            <person name="Tao W."/>
            <person name="Teichmann S."/>
            <person name="Tobari Y.N."/>
            <person name="Tomimura Y."/>
            <person name="Tsolas J.M."/>
            <person name="Valente V.L."/>
            <person name="Venter E."/>
            <person name="Venter J.C."/>
            <person name="Vicario S."/>
            <person name="Vieira F.G."/>
            <person name="Vilella A.J."/>
            <person name="Villasante A."/>
            <person name="Walenz B."/>
            <person name="Wang J."/>
            <person name="Wasserman M."/>
            <person name="Watts T."/>
            <person name="Wilson D."/>
            <person name="Wilson R.K."/>
            <person name="Wing R.A."/>
            <person name="Wolfner M.F."/>
            <person name="Wong A."/>
            <person name="Wong G.K."/>
            <person name="Wu C.I."/>
            <person name="Wu G."/>
            <person name="Yamamoto D."/>
            <person name="Yang H.P."/>
            <person name="Yang S.P."/>
            <person name="Yorke J.A."/>
            <person name="Yoshida K."/>
            <person name="Zdobnov E."/>
            <person name="Zhang P."/>
            <person name="Zhang Y."/>
            <person name="Zimin A.V."/>
            <person name="Baldwin J."/>
            <person name="Abdouelleil A."/>
            <person name="Abdulkadir J."/>
            <person name="Abebe A."/>
            <person name="Abera B."/>
            <person name="Abreu J."/>
            <person name="Acer S.C."/>
            <person name="Aftuck L."/>
            <person name="Alexander A."/>
            <person name="An P."/>
            <person name="Anderson E."/>
            <person name="Anderson S."/>
            <person name="Arachi H."/>
            <person name="Azer M."/>
            <person name="Bachantsang P."/>
            <person name="Barry A."/>
            <person name="Bayul T."/>
            <person name="Berlin A."/>
            <person name="Bessette D."/>
            <person name="Bloom T."/>
            <person name="Blye J."/>
            <person name="Boguslavskiy L."/>
            <person name="Bonnet C."/>
            <person name="Boukhgalter B."/>
            <person name="Bourzgui I."/>
            <person name="Brown A."/>
            <person name="Cahill P."/>
            <person name="Channer S."/>
            <person name="Cheshatsang Y."/>
            <person name="Chuda L."/>
            <person name="Citroen M."/>
            <person name="Collymore A."/>
            <person name="Cooke P."/>
            <person name="Costello M."/>
            <person name="D'Aco K."/>
            <person name="Daza R."/>
            <person name="De Haan G."/>
            <person name="DeGray S."/>
            <person name="DeMaso C."/>
            <person name="Dhargay N."/>
            <person name="Dooley K."/>
            <person name="Dooley E."/>
            <person name="Doricent M."/>
            <person name="Dorje P."/>
            <person name="Dorjee K."/>
            <person name="Dupes A."/>
            <person name="Elong R."/>
            <person name="Falk J."/>
            <person name="Farina A."/>
            <person name="Faro S."/>
            <person name="Ferguson D."/>
            <person name="Fisher S."/>
            <person name="Foley C.D."/>
            <person name="Franke A."/>
            <person name="Friedrich D."/>
            <person name="Gadbois L."/>
            <person name="Gearin G."/>
            <person name="Gearin C.R."/>
            <person name="Giannoukos G."/>
            <person name="Goode T."/>
            <person name="Graham J."/>
            <person name="Grandbois E."/>
            <person name="Grewal S."/>
            <person name="Gyaltsen K."/>
            <person name="Hafez N."/>
            <person name="Hagos B."/>
            <person name="Hall J."/>
            <person name="Henson C."/>
            <person name="Hollinger A."/>
            <person name="Honan T."/>
            <person name="Huard M.D."/>
            <person name="Hughes L."/>
            <person name="Hurhula B."/>
            <person name="Husby M.E."/>
            <person name="Kamat A."/>
            <person name="Kanga B."/>
            <person name="Kashin S."/>
            <person name="Khazanovich D."/>
            <person name="Kisner P."/>
            <person name="Lance K."/>
            <person name="Lara M."/>
            <person name="Lee W."/>
            <person name="Lennon N."/>
            <person name="Letendre F."/>
            <person name="LeVine R."/>
            <person name="Lipovsky A."/>
            <person name="Liu X."/>
            <person name="Liu J."/>
            <person name="Liu S."/>
            <person name="Lokyitsang T."/>
            <person name="Lokyitsang Y."/>
            <person name="Lubonja R."/>
            <person name="Lui A."/>
            <person name="MacDonald P."/>
            <person name="Magnisalis V."/>
            <person name="Maru K."/>
            <person name="Matthews C."/>
            <person name="McCusker W."/>
            <person name="McDonough S."/>
            <person name="Mehta T."/>
            <person name="Meldrim J."/>
            <person name="Meneus L."/>
            <person name="Mihai O."/>
            <person name="Mihalev A."/>
            <person name="Mihova T."/>
            <person name="Mittelman R."/>
            <person name="Mlenga V."/>
            <person name="Montmayeur A."/>
            <person name="Mulrain L."/>
            <person name="Navidi A."/>
            <person name="Naylor J."/>
            <person name="Negash T."/>
            <person name="Nguyen T."/>
            <person name="Nguyen N."/>
            <person name="Nicol R."/>
            <person name="Norbu C."/>
            <person name="Norbu N."/>
            <person name="Novod N."/>
            <person name="O'Neill B."/>
            <person name="Osman S."/>
            <person name="Markiewicz E."/>
            <person name="Oyono O.L."/>
            <person name="Patti C."/>
            <person name="Phunkhang P."/>
            <person name="Pierre F."/>
            <person name="Priest M."/>
            <person name="Raghuraman S."/>
            <person name="Rege F."/>
            <person name="Reyes R."/>
            <person name="Rise C."/>
            <person name="Rogov P."/>
            <person name="Ross K."/>
            <person name="Ryan E."/>
            <person name="Settipalli S."/>
            <person name="Shea T."/>
            <person name="Sherpa N."/>
            <person name="Shi L."/>
            <person name="Shih D."/>
            <person name="Sparrow T."/>
            <person name="Spaulding J."/>
            <person name="Stalker J."/>
            <person name="Stange-Thomann N."/>
            <person name="Stavropoulos S."/>
            <person name="Stone C."/>
            <person name="Strader C."/>
            <person name="Tesfaye S."/>
            <person name="Thomson T."/>
            <person name="Thoulutsang Y."/>
            <person name="Thoulutsang D."/>
            <person name="Topham K."/>
            <person name="Topping I."/>
            <person name="Tsamla T."/>
            <person name="Vassiliev H."/>
            <person name="Vo A."/>
            <person name="Wangchuk T."/>
            <person name="Wangdi T."/>
            <person name="Weiand M."/>
            <person name="Wilkinson J."/>
            <person name="Wilson A."/>
            <person name="Yadav S."/>
            <person name="Young G."/>
            <person name="Yu Q."/>
            <person name="Zembek L."/>
            <person name="Zhong D."/>
            <person name="Zimmer A."/>
            <person name="Zwirko Z."/>
            <person name="Jaffe D.B."/>
            <person name="Alvarez P."/>
            <person name="Brockman W."/>
            <person name="Butler J."/>
            <person name="Chin C."/>
            <person name="Gnerre S."/>
            <person name="Grabherr M."/>
            <person name="Kleber M."/>
            <person name="Mauceli E."/>
            <person name="MacCallum I."/>
        </authorList>
    </citation>
    <scope>NUCLEOTIDE SEQUENCE [LARGE SCALE GENOMIC DNA]</scope>
    <source>
        <strain evidence="3">white501</strain>
    </source>
</reference>
<organism evidence="2 3">
    <name type="scientific">Drosophila simulans</name>
    <name type="common">Fruit fly</name>
    <dbReference type="NCBI Taxonomy" id="7240"/>
    <lineage>
        <taxon>Eukaryota</taxon>
        <taxon>Metazoa</taxon>
        <taxon>Ecdysozoa</taxon>
        <taxon>Arthropoda</taxon>
        <taxon>Hexapoda</taxon>
        <taxon>Insecta</taxon>
        <taxon>Pterygota</taxon>
        <taxon>Neoptera</taxon>
        <taxon>Endopterygota</taxon>
        <taxon>Diptera</taxon>
        <taxon>Brachycera</taxon>
        <taxon>Muscomorpha</taxon>
        <taxon>Ephydroidea</taxon>
        <taxon>Drosophilidae</taxon>
        <taxon>Drosophila</taxon>
        <taxon>Sophophora</taxon>
    </lineage>
</organism>
<dbReference type="EMBL" id="CM000362">
    <property type="protein sequence ID" value="EDX07868.1"/>
    <property type="molecule type" value="Genomic_DNA"/>
</dbReference>
<sequence>MAATTSDDDDDEDEDDDVDDDDDDVDGCCNNKDSALAHNQLQFGLQFSGEEVRAPAHDLDSRLPANELTHRALHSWVCEYKRRGTTMLLMTAATWTTMLRFDGGRETPSEPEEKPEEASIADKQ</sequence>
<evidence type="ECO:0000313" key="3">
    <source>
        <dbReference type="Proteomes" id="UP000000304"/>
    </source>
</evidence>
<dbReference type="HOGENOM" id="CLU_2006292_0_0_1"/>
<protein>
    <submittedName>
        <fullName evidence="2">GD25300</fullName>
    </submittedName>
</protein>
<gene>
    <name evidence="2" type="primary">Dsim\GD25300</name>
    <name evidence="2" type="ORF">Dsim_GD25300</name>
</gene>
<dbReference type="AlphaFoldDB" id="B4QEJ4"/>
<feature type="region of interest" description="Disordered" evidence="1">
    <location>
        <begin position="1"/>
        <end position="31"/>
    </location>
</feature>
<evidence type="ECO:0000256" key="1">
    <source>
        <dbReference type="SAM" id="MobiDB-lite"/>
    </source>
</evidence>
<feature type="region of interest" description="Disordered" evidence="1">
    <location>
        <begin position="102"/>
        <end position="124"/>
    </location>
</feature>
<accession>B4QEJ4</accession>
<dbReference type="Proteomes" id="UP000000304">
    <property type="component" value="Chromosome 2R"/>
</dbReference>
<evidence type="ECO:0000313" key="2">
    <source>
        <dbReference type="EMBL" id="EDX07868.1"/>
    </source>
</evidence>
<name>B4QEJ4_DROSI</name>
<proteinExistence type="predicted"/>
<keyword evidence="3" id="KW-1185">Reference proteome</keyword>
<feature type="compositionally biased region" description="Acidic residues" evidence="1">
    <location>
        <begin position="1"/>
        <end position="26"/>
    </location>
</feature>